<accession>A0A0D1XDL8</accession>
<sequence length="106" mass="11098">MSNSQTPANTENTSVQSFQDGTNTSDAQAVQDGSKTPPDSKTQSRSDLGKNPTPAQINNGVSANSTELGNSGLGSQGRVVDDYLKDMTTEEARTLGLDSDSWTSKA</sequence>
<dbReference type="GeneID" id="27316017"/>
<evidence type="ECO:0000313" key="2">
    <source>
        <dbReference type="EMBL" id="KIW00331.1"/>
    </source>
</evidence>
<gene>
    <name evidence="2" type="ORF">PV09_08044</name>
</gene>
<feature type="compositionally biased region" description="Polar residues" evidence="1">
    <location>
        <begin position="53"/>
        <end position="69"/>
    </location>
</feature>
<dbReference type="Proteomes" id="UP000053259">
    <property type="component" value="Unassembled WGS sequence"/>
</dbReference>
<feature type="region of interest" description="Disordered" evidence="1">
    <location>
        <begin position="1"/>
        <end position="78"/>
    </location>
</feature>
<evidence type="ECO:0000256" key="1">
    <source>
        <dbReference type="SAM" id="MobiDB-lite"/>
    </source>
</evidence>
<dbReference type="HOGENOM" id="CLU_2225245_0_0_1"/>
<organism evidence="2 3">
    <name type="scientific">Verruconis gallopava</name>
    <dbReference type="NCBI Taxonomy" id="253628"/>
    <lineage>
        <taxon>Eukaryota</taxon>
        <taxon>Fungi</taxon>
        <taxon>Dikarya</taxon>
        <taxon>Ascomycota</taxon>
        <taxon>Pezizomycotina</taxon>
        <taxon>Dothideomycetes</taxon>
        <taxon>Pleosporomycetidae</taxon>
        <taxon>Venturiales</taxon>
        <taxon>Sympoventuriaceae</taxon>
        <taxon>Verruconis</taxon>
    </lineage>
</organism>
<name>A0A0D1XDL8_9PEZI</name>
<dbReference type="RefSeq" id="XP_016210200.1">
    <property type="nucleotide sequence ID" value="XM_016361894.1"/>
</dbReference>
<feature type="compositionally biased region" description="Polar residues" evidence="1">
    <location>
        <begin position="1"/>
        <end position="41"/>
    </location>
</feature>
<evidence type="ECO:0000313" key="3">
    <source>
        <dbReference type="Proteomes" id="UP000053259"/>
    </source>
</evidence>
<dbReference type="EMBL" id="KN847564">
    <property type="protein sequence ID" value="KIW00331.1"/>
    <property type="molecule type" value="Genomic_DNA"/>
</dbReference>
<proteinExistence type="predicted"/>
<protein>
    <submittedName>
        <fullName evidence="2">Uncharacterized protein</fullName>
    </submittedName>
</protein>
<dbReference type="VEuPathDB" id="FungiDB:PV09_08044"/>
<keyword evidence="3" id="KW-1185">Reference proteome</keyword>
<dbReference type="InParanoid" id="A0A0D1XDL8"/>
<dbReference type="AlphaFoldDB" id="A0A0D1XDL8"/>
<reference evidence="2 3" key="1">
    <citation type="submission" date="2015-01" db="EMBL/GenBank/DDBJ databases">
        <title>The Genome Sequence of Ochroconis gallopava CBS43764.</title>
        <authorList>
            <consortium name="The Broad Institute Genomics Platform"/>
            <person name="Cuomo C."/>
            <person name="de Hoog S."/>
            <person name="Gorbushina A."/>
            <person name="Stielow B."/>
            <person name="Teixiera M."/>
            <person name="Abouelleil A."/>
            <person name="Chapman S.B."/>
            <person name="Priest M."/>
            <person name="Young S.K."/>
            <person name="Wortman J."/>
            <person name="Nusbaum C."/>
            <person name="Birren B."/>
        </authorList>
    </citation>
    <scope>NUCLEOTIDE SEQUENCE [LARGE SCALE GENOMIC DNA]</scope>
    <source>
        <strain evidence="2 3">CBS 43764</strain>
    </source>
</reference>